<keyword evidence="1" id="KW-0472">Membrane</keyword>
<accession>A0ABM6ZHW9</accession>
<dbReference type="Proteomes" id="UP000272136">
    <property type="component" value="Chromosome 1"/>
</dbReference>
<reference evidence="2 3" key="1">
    <citation type="submission" date="2018-10" db="EMBL/GenBank/DDBJ databases">
        <title>Whole Genome of Vibrio owensii strain 170502, isolated from Acute Hepatopancreatic Necrosis Disease (AHPND) shrimp.</title>
        <authorList>
            <person name="Yan M."/>
            <person name="Wang X."/>
            <person name="Wang Y."/>
        </authorList>
    </citation>
    <scope>NUCLEOTIDE SEQUENCE [LARGE SCALE GENOMIC DNA]</scope>
    <source>
        <strain evidence="2 3">1700302</strain>
    </source>
</reference>
<feature type="transmembrane region" description="Helical" evidence="1">
    <location>
        <begin position="416"/>
        <end position="437"/>
    </location>
</feature>
<dbReference type="RefSeq" id="WP_122045015.1">
    <property type="nucleotide sequence ID" value="NZ_CP033137.1"/>
</dbReference>
<keyword evidence="3" id="KW-1185">Reference proteome</keyword>
<organism evidence="2 3">
    <name type="scientific">Vibrio owensii</name>
    <dbReference type="NCBI Taxonomy" id="696485"/>
    <lineage>
        <taxon>Bacteria</taxon>
        <taxon>Pseudomonadati</taxon>
        <taxon>Pseudomonadota</taxon>
        <taxon>Gammaproteobacteria</taxon>
        <taxon>Vibrionales</taxon>
        <taxon>Vibrionaceae</taxon>
        <taxon>Vibrio</taxon>
    </lineage>
</organism>
<evidence type="ECO:0000313" key="3">
    <source>
        <dbReference type="Proteomes" id="UP000272136"/>
    </source>
</evidence>
<evidence type="ECO:0000313" key="2">
    <source>
        <dbReference type="EMBL" id="AYO15034.1"/>
    </source>
</evidence>
<dbReference type="EMBL" id="CP033137">
    <property type="protein sequence ID" value="AYO15034.1"/>
    <property type="molecule type" value="Genomic_DNA"/>
</dbReference>
<keyword evidence="1" id="KW-1133">Transmembrane helix</keyword>
<proteinExistence type="predicted"/>
<evidence type="ECO:0000256" key="1">
    <source>
        <dbReference type="SAM" id="Phobius"/>
    </source>
</evidence>
<gene>
    <name evidence="2" type="ORF">D0812_11655</name>
</gene>
<keyword evidence="1" id="KW-0812">Transmembrane</keyword>
<protein>
    <submittedName>
        <fullName evidence="2">Uncharacterized protein</fullName>
    </submittedName>
</protein>
<sequence length="538" mass="61427">MLLNELKRIWSKPIEQWERSEEGFTRFCASARLNEVTLEDASKLTDLLKNYASHQDKIIVRFYEYEGADSTQLSNTMSAEKFESAHDELLDKIRSCEVDDIVSIQIEIHKKQANLSSENSFLTHIYSMSSLSNYIESLSLEELNNQFVKHFYANNINSCIFAVHEDMTYSKTDYFHFVPVSALATFIKKDSFSIKRCNDVVKIRDRQCSFANASTWPWIPDHFKFESAPHKSLRTIYEAFNALLNVSLLSFVANRTYISNSLVSYFLNGIKDLSTEHDIASLKHINADSLWQLYLWIYSSGRSSDKLGIARNIIPLYVDDVLLTDNQVLISAGSSFELSQKEDVKSYIDSTNKLAEQVFATSQKASDIAEKIANSIKTGVWTISTFVVSTLLFRIFSKGNDLTSISELFAFVGSPLFVTIIAFALFMFTCLFALAFYESCTEQKRFKEMYDASKEVYRNALTEDDIKRILSNDKHYLANDRFITKKRTFYTVIWLVILCASALTLLLALNHNAGSVPEPATVTVLDQTQKLIHKSINH</sequence>
<name>A0ABM6ZHW9_9VIBR</name>
<feature type="transmembrane region" description="Helical" evidence="1">
    <location>
        <begin position="489"/>
        <end position="509"/>
    </location>
</feature>